<feature type="region of interest" description="Disordered" evidence="1">
    <location>
        <begin position="1"/>
        <end position="26"/>
    </location>
</feature>
<reference evidence="2" key="1">
    <citation type="journal article" date="2020" name="Stud. Mycol.">
        <title>101 Dothideomycetes genomes: a test case for predicting lifestyles and emergence of pathogens.</title>
        <authorList>
            <person name="Haridas S."/>
            <person name="Albert R."/>
            <person name="Binder M."/>
            <person name="Bloem J."/>
            <person name="Labutti K."/>
            <person name="Salamov A."/>
            <person name="Andreopoulos B."/>
            <person name="Baker S."/>
            <person name="Barry K."/>
            <person name="Bills G."/>
            <person name="Bluhm B."/>
            <person name="Cannon C."/>
            <person name="Castanera R."/>
            <person name="Culley D."/>
            <person name="Daum C."/>
            <person name="Ezra D."/>
            <person name="Gonzalez J."/>
            <person name="Henrissat B."/>
            <person name="Kuo A."/>
            <person name="Liang C."/>
            <person name="Lipzen A."/>
            <person name="Lutzoni F."/>
            <person name="Magnuson J."/>
            <person name="Mondo S."/>
            <person name="Nolan M."/>
            <person name="Ohm R."/>
            <person name="Pangilinan J."/>
            <person name="Park H.-J."/>
            <person name="Ramirez L."/>
            <person name="Alfaro M."/>
            <person name="Sun H."/>
            <person name="Tritt A."/>
            <person name="Yoshinaga Y."/>
            <person name="Zwiers L.-H."/>
            <person name="Turgeon B."/>
            <person name="Goodwin S."/>
            <person name="Spatafora J."/>
            <person name="Crous P."/>
            <person name="Grigoriev I."/>
        </authorList>
    </citation>
    <scope>NUCLEOTIDE SEQUENCE</scope>
    <source>
        <strain evidence="2">CBS 207.26</strain>
    </source>
</reference>
<name>A0A6A6DJL5_9PEZI</name>
<organism evidence="2 3">
    <name type="scientific">Zopfia rhizophila CBS 207.26</name>
    <dbReference type="NCBI Taxonomy" id="1314779"/>
    <lineage>
        <taxon>Eukaryota</taxon>
        <taxon>Fungi</taxon>
        <taxon>Dikarya</taxon>
        <taxon>Ascomycota</taxon>
        <taxon>Pezizomycotina</taxon>
        <taxon>Dothideomycetes</taxon>
        <taxon>Dothideomycetes incertae sedis</taxon>
        <taxon>Zopfiaceae</taxon>
        <taxon>Zopfia</taxon>
    </lineage>
</organism>
<dbReference type="Proteomes" id="UP000800200">
    <property type="component" value="Unassembled WGS sequence"/>
</dbReference>
<sequence>MAHGRKKKLRVSLGKRKNRESSVRRRRKLRRVGFLKNKRIEKEEAKLARETNENFKNVPKQGKKDREKTIGAIVIESHEGIEGASITEVVEVNPVHKRGGRKIVVPQRFRK</sequence>
<keyword evidence="3" id="KW-1185">Reference proteome</keyword>
<gene>
    <name evidence="2" type="ORF">K469DRAFT_717623</name>
</gene>
<dbReference type="AlphaFoldDB" id="A0A6A6DJL5"/>
<accession>A0A6A6DJL5</accession>
<evidence type="ECO:0000313" key="2">
    <source>
        <dbReference type="EMBL" id="KAF2179113.1"/>
    </source>
</evidence>
<dbReference type="EMBL" id="ML994670">
    <property type="protein sequence ID" value="KAF2179113.1"/>
    <property type="molecule type" value="Genomic_DNA"/>
</dbReference>
<evidence type="ECO:0000256" key="1">
    <source>
        <dbReference type="SAM" id="MobiDB-lite"/>
    </source>
</evidence>
<proteinExistence type="predicted"/>
<evidence type="ECO:0000313" key="3">
    <source>
        <dbReference type="Proteomes" id="UP000800200"/>
    </source>
</evidence>
<protein>
    <submittedName>
        <fullName evidence="2">Uncharacterized protein</fullName>
    </submittedName>
</protein>